<name>E6QE27_9ZZZZ</name>
<gene>
    <name evidence="1" type="ORF">CARN5_1023</name>
</gene>
<reference evidence="1" key="1">
    <citation type="submission" date="2009-10" db="EMBL/GenBank/DDBJ databases">
        <title>Diversity of trophic interactions inside an arsenic-rich microbial ecosystem.</title>
        <authorList>
            <person name="Bertin P.N."/>
            <person name="Heinrich-Salmeron A."/>
            <person name="Pelletier E."/>
            <person name="Goulhen-Chollet F."/>
            <person name="Arsene-Ploetze F."/>
            <person name="Gallien S."/>
            <person name="Calteau A."/>
            <person name="Vallenet D."/>
            <person name="Casiot C."/>
            <person name="Chane-Woon-Ming B."/>
            <person name="Giloteaux L."/>
            <person name="Barakat M."/>
            <person name="Bonnefoy V."/>
            <person name="Bruneel O."/>
            <person name="Chandler M."/>
            <person name="Cleiss J."/>
            <person name="Duran R."/>
            <person name="Elbaz-Poulichet F."/>
            <person name="Fonknechten N."/>
            <person name="Lauga B."/>
            <person name="Mornico D."/>
            <person name="Ortet P."/>
            <person name="Schaeffer C."/>
            <person name="Siguier P."/>
            <person name="Alexander Thil Smith A."/>
            <person name="Van Dorsselaer A."/>
            <person name="Weissenbach J."/>
            <person name="Medigue C."/>
            <person name="Le Paslier D."/>
        </authorList>
    </citation>
    <scope>NUCLEOTIDE SEQUENCE</scope>
</reference>
<dbReference type="AlphaFoldDB" id="E6QE27"/>
<evidence type="ECO:0000313" key="1">
    <source>
        <dbReference type="EMBL" id="CBI05455.1"/>
    </source>
</evidence>
<sequence>MGREIRCIIILRVEWLRVVCYDQQRKCELHTVSPEAWPAFVYTIFICGIFGNRWRVPLVSREVIRTKSMGKPVLVWLNNDKFNI</sequence>
<accession>E6QE27</accession>
<organism evidence="1">
    <name type="scientific">mine drainage metagenome</name>
    <dbReference type="NCBI Taxonomy" id="410659"/>
    <lineage>
        <taxon>unclassified sequences</taxon>
        <taxon>metagenomes</taxon>
        <taxon>ecological metagenomes</taxon>
    </lineage>
</organism>
<comment type="caution">
    <text evidence="1">The sequence shown here is derived from an EMBL/GenBank/DDBJ whole genome shotgun (WGS) entry which is preliminary data.</text>
</comment>
<dbReference type="EMBL" id="CABP01000118">
    <property type="protein sequence ID" value="CBI05455.1"/>
    <property type="molecule type" value="Genomic_DNA"/>
</dbReference>
<proteinExistence type="predicted"/>
<protein>
    <submittedName>
        <fullName evidence="1">Uncharacterized protein</fullName>
    </submittedName>
</protein>